<accession>A0A1S8DAR5</accession>
<dbReference type="SUPFAM" id="SSF51182">
    <property type="entry name" value="RmlC-like cupins"/>
    <property type="match status" value="1"/>
</dbReference>
<dbReference type="Pfam" id="PF12833">
    <property type="entry name" value="HTH_18"/>
    <property type="match status" value="1"/>
</dbReference>
<keyword evidence="1" id="KW-0805">Transcription regulation</keyword>
<evidence type="ECO:0000256" key="4">
    <source>
        <dbReference type="ARBA" id="ARBA00037345"/>
    </source>
</evidence>
<organism evidence="6 7">
    <name type="scientific">Halopseudomonas pachastrellae</name>
    <dbReference type="NCBI Taxonomy" id="254161"/>
    <lineage>
        <taxon>Bacteria</taxon>
        <taxon>Pseudomonadati</taxon>
        <taxon>Pseudomonadota</taxon>
        <taxon>Gammaproteobacteria</taxon>
        <taxon>Pseudomonadales</taxon>
        <taxon>Pseudomonadaceae</taxon>
        <taxon>Halopseudomonas</taxon>
    </lineage>
</organism>
<dbReference type="RefSeq" id="WP_083729196.1">
    <property type="nucleotide sequence ID" value="NZ_FOUD01000015.1"/>
</dbReference>
<dbReference type="GO" id="GO:0043565">
    <property type="term" value="F:sequence-specific DNA binding"/>
    <property type="evidence" value="ECO:0007669"/>
    <property type="project" value="InterPro"/>
</dbReference>
<proteinExistence type="predicted"/>
<sequence length="254" mass="27413">MRTRILDLPVQTATHAHPEHQLVIGLRGCADFEVQGQGGAVNRLHACVVPSGEAHAFSGRGHNNMLIMDLPVAAAGALASDGAHRLFERPRFVQLDHQLQGLLDFAQYALAAPQAADDGLEWHLGGVVLASLQRRLGLDGDVQRARGALSAQELQRLEAYVLANLDRPLSVAALAAQVCVSSSHFHALYRQATGMTPHQHVLALRVREAAQLLRETRLPVAEIASRCGFSSQSALTHALRRQLGETPRAVRLSA</sequence>
<protein>
    <recommendedName>
        <fullName evidence="5">HTH araC/xylS-type domain-containing protein</fullName>
    </recommendedName>
</protein>
<comment type="function">
    <text evidence="4">Regulatory protein of the TOL plasmid xyl operons. XylS activates the xylXYZLTEGFJQKIH operon required for the degradation of toluene, m-xylene and p-xylene.</text>
</comment>
<dbReference type="Gene3D" id="1.10.10.60">
    <property type="entry name" value="Homeodomain-like"/>
    <property type="match status" value="2"/>
</dbReference>
<feature type="domain" description="HTH araC/xylS-type" evidence="5">
    <location>
        <begin position="155"/>
        <end position="253"/>
    </location>
</feature>
<dbReference type="Proteomes" id="UP000242847">
    <property type="component" value="Unassembled WGS sequence"/>
</dbReference>
<dbReference type="InterPro" id="IPR014710">
    <property type="entry name" value="RmlC-like_jellyroll"/>
</dbReference>
<keyword evidence="7" id="KW-1185">Reference proteome</keyword>
<dbReference type="AlphaFoldDB" id="A0A1S8DAR5"/>
<dbReference type="InterPro" id="IPR011051">
    <property type="entry name" value="RmlC_Cupin_sf"/>
</dbReference>
<dbReference type="Gene3D" id="2.60.120.10">
    <property type="entry name" value="Jelly Rolls"/>
    <property type="match status" value="1"/>
</dbReference>
<evidence type="ECO:0000256" key="2">
    <source>
        <dbReference type="ARBA" id="ARBA00023125"/>
    </source>
</evidence>
<dbReference type="InterPro" id="IPR018060">
    <property type="entry name" value="HTH_AraC"/>
</dbReference>
<evidence type="ECO:0000256" key="1">
    <source>
        <dbReference type="ARBA" id="ARBA00023015"/>
    </source>
</evidence>
<reference evidence="6 7" key="1">
    <citation type="submission" date="2017-01" db="EMBL/GenBank/DDBJ databases">
        <title>Draft genome sequence of Pseudomonas pachastrellae type strain CCUG 46540T from a deep sea.</title>
        <authorList>
            <person name="Gomila M."/>
            <person name="Mulet M."/>
            <person name="Lalucat J."/>
            <person name="Garcia-Valdes E."/>
        </authorList>
    </citation>
    <scope>NUCLEOTIDE SEQUENCE [LARGE SCALE GENOMIC DNA]</scope>
    <source>
        <strain evidence="6 7">CCUG 46540</strain>
    </source>
</reference>
<evidence type="ECO:0000259" key="5">
    <source>
        <dbReference type="PROSITE" id="PS01124"/>
    </source>
</evidence>
<dbReference type="OrthoDB" id="5740883at2"/>
<name>A0A1S8DAR5_9GAMM</name>
<evidence type="ECO:0000256" key="3">
    <source>
        <dbReference type="ARBA" id="ARBA00023163"/>
    </source>
</evidence>
<dbReference type="SMART" id="SM00342">
    <property type="entry name" value="HTH_ARAC"/>
    <property type="match status" value="1"/>
</dbReference>
<gene>
    <name evidence="6" type="ORF">BXT89_17480</name>
</gene>
<dbReference type="InterPro" id="IPR009057">
    <property type="entry name" value="Homeodomain-like_sf"/>
</dbReference>
<keyword evidence="2" id="KW-0238">DNA-binding</keyword>
<dbReference type="STRING" id="254161.SAMN05216256_11551"/>
<dbReference type="EMBL" id="MUBC01000064">
    <property type="protein sequence ID" value="ONM42528.1"/>
    <property type="molecule type" value="Genomic_DNA"/>
</dbReference>
<dbReference type="SUPFAM" id="SSF46689">
    <property type="entry name" value="Homeodomain-like"/>
    <property type="match status" value="2"/>
</dbReference>
<dbReference type="InterPro" id="IPR050204">
    <property type="entry name" value="AraC_XylS_family_regulators"/>
</dbReference>
<dbReference type="PROSITE" id="PS01124">
    <property type="entry name" value="HTH_ARAC_FAMILY_2"/>
    <property type="match status" value="1"/>
</dbReference>
<comment type="caution">
    <text evidence="6">The sequence shown here is derived from an EMBL/GenBank/DDBJ whole genome shotgun (WGS) entry which is preliminary data.</text>
</comment>
<dbReference type="GO" id="GO:0003700">
    <property type="term" value="F:DNA-binding transcription factor activity"/>
    <property type="evidence" value="ECO:0007669"/>
    <property type="project" value="InterPro"/>
</dbReference>
<dbReference type="PANTHER" id="PTHR46796">
    <property type="entry name" value="HTH-TYPE TRANSCRIPTIONAL ACTIVATOR RHAS-RELATED"/>
    <property type="match status" value="1"/>
</dbReference>
<evidence type="ECO:0000313" key="7">
    <source>
        <dbReference type="Proteomes" id="UP000242847"/>
    </source>
</evidence>
<evidence type="ECO:0000313" key="6">
    <source>
        <dbReference type="EMBL" id="ONM42528.1"/>
    </source>
</evidence>
<keyword evidence="3" id="KW-0804">Transcription</keyword>
<dbReference type="PANTHER" id="PTHR46796:SF10">
    <property type="entry name" value="TRANSCRIPTIONAL ACTIVATOR FEAR"/>
    <property type="match status" value="1"/>
</dbReference>